<dbReference type="EMBL" id="LT906468">
    <property type="protein sequence ID" value="SNV63308.1"/>
    <property type="molecule type" value="Genomic_DNA"/>
</dbReference>
<protein>
    <submittedName>
        <fullName evidence="1">Uncharacterized protein</fullName>
    </submittedName>
</protein>
<gene>
    <name evidence="1" type="ORF">SAMEA4412673_03864</name>
</gene>
<dbReference type="AlphaFoldDB" id="A0AAJ5C202"/>
<sequence>MESLFMRQAMVNQSCPIGFTALLWIPKRKDGAAHRPMERGPLSSVLSQPNEFLWVRYPPRNKDIP</sequence>
<evidence type="ECO:0000313" key="1">
    <source>
        <dbReference type="EMBL" id="SNV63308.1"/>
    </source>
</evidence>
<dbReference type="KEGG" id="smiz:4412673_03864"/>
<accession>A0AAJ5C202</accession>
<organism evidence="1 2">
    <name type="scientific">Sphingobacterium mizutaii</name>
    <dbReference type="NCBI Taxonomy" id="1010"/>
    <lineage>
        <taxon>Bacteria</taxon>
        <taxon>Pseudomonadati</taxon>
        <taxon>Bacteroidota</taxon>
        <taxon>Sphingobacteriia</taxon>
        <taxon>Sphingobacteriales</taxon>
        <taxon>Sphingobacteriaceae</taxon>
        <taxon>Sphingobacterium</taxon>
    </lineage>
</organism>
<proteinExistence type="predicted"/>
<dbReference type="Proteomes" id="UP000215355">
    <property type="component" value="Chromosome 1"/>
</dbReference>
<evidence type="ECO:0000313" key="2">
    <source>
        <dbReference type="Proteomes" id="UP000215355"/>
    </source>
</evidence>
<name>A0AAJ5C202_9SPHI</name>
<reference evidence="1 2" key="1">
    <citation type="submission" date="2017-06" db="EMBL/GenBank/DDBJ databases">
        <authorList>
            <consortium name="Pathogen Informatics"/>
        </authorList>
    </citation>
    <scope>NUCLEOTIDE SEQUENCE [LARGE SCALE GENOMIC DNA]</scope>
    <source>
        <strain evidence="1 2">NCTC12149</strain>
    </source>
</reference>